<protein>
    <submittedName>
        <fullName evidence="1">Uncharacterized protein</fullName>
    </submittedName>
</protein>
<evidence type="ECO:0000313" key="1">
    <source>
        <dbReference type="EMBL" id="KAK4731129.1"/>
    </source>
</evidence>
<name>A0AAV9M1K0_9SOLN</name>
<dbReference type="Proteomes" id="UP001311915">
    <property type="component" value="Unassembled WGS sequence"/>
</dbReference>
<dbReference type="AlphaFoldDB" id="A0AAV9M1K0"/>
<evidence type="ECO:0000313" key="2">
    <source>
        <dbReference type="Proteomes" id="UP001311915"/>
    </source>
</evidence>
<proteinExistence type="predicted"/>
<organism evidence="1 2">
    <name type="scientific">Solanum pinnatisectum</name>
    <name type="common">tansyleaf nightshade</name>
    <dbReference type="NCBI Taxonomy" id="50273"/>
    <lineage>
        <taxon>Eukaryota</taxon>
        <taxon>Viridiplantae</taxon>
        <taxon>Streptophyta</taxon>
        <taxon>Embryophyta</taxon>
        <taxon>Tracheophyta</taxon>
        <taxon>Spermatophyta</taxon>
        <taxon>Magnoliopsida</taxon>
        <taxon>eudicotyledons</taxon>
        <taxon>Gunneridae</taxon>
        <taxon>Pentapetalae</taxon>
        <taxon>asterids</taxon>
        <taxon>lamiids</taxon>
        <taxon>Solanales</taxon>
        <taxon>Solanaceae</taxon>
        <taxon>Solanoideae</taxon>
        <taxon>Solaneae</taxon>
        <taxon>Solanum</taxon>
    </lineage>
</organism>
<reference evidence="1 2" key="1">
    <citation type="submission" date="2023-10" db="EMBL/GenBank/DDBJ databases">
        <title>Genome-Wide Identification Analysis in wild type Solanum Pinnatisectum Reveals Some Genes Defensing Phytophthora Infestans.</title>
        <authorList>
            <person name="Sun C."/>
        </authorList>
    </citation>
    <scope>NUCLEOTIDE SEQUENCE [LARGE SCALE GENOMIC DNA]</scope>
    <source>
        <strain evidence="1">LQN</strain>
        <tissue evidence="1">Leaf</tissue>
    </source>
</reference>
<comment type="caution">
    <text evidence="1">The sequence shown here is derived from an EMBL/GenBank/DDBJ whole genome shotgun (WGS) entry which is preliminary data.</text>
</comment>
<dbReference type="PANTHER" id="PTHR47592">
    <property type="entry name" value="PBF68 PROTEIN"/>
    <property type="match status" value="1"/>
</dbReference>
<keyword evidence="2" id="KW-1185">Reference proteome</keyword>
<dbReference type="Pfam" id="PF14223">
    <property type="entry name" value="Retrotran_gag_2"/>
    <property type="match status" value="1"/>
</dbReference>
<dbReference type="PANTHER" id="PTHR47592:SF18">
    <property type="entry name" value="ZINC FINGER, CCHC-TYPE-RELATED"/>
    <property type="match status" value="1"/>
</dbReference>
<dbReference type="EMBL" id="JAWPEI010000003">
    <property type="protein sequence ID" value="KAK4731129.1"/>
    <property type="molecule type" value="Genomic_DNA"/>
</dbReference>
<gene>
    <name evidence="1" type="ORF">R3W88_024117</name>
</gene>
<sequence length="155" mass="17613">MVDDKLITEQVQEFQLLANKIAISGIALDENFHVGAIVSKLPPSWKEYISKLLHKKKDLTLEQLLQHLQIEQETRYCDNNILKEPIMKVHVVEEKSIKKEPVNNKFLKAKKSKKFQVFNLADPLSKGLGKELVVETCNGMGIKPIMKFLETSGGL</sequence>
<accession>A0AAV9M1K0</accession>